<comment type="caution">
    <text evidence="2">The sequence shown here is derived from an EMBL/GenBank/DDBJ whole genome shotgun (WGS) entry which is preliminary data.</text>
</comment>
<feature type="transmembrane region" description="Helical" evidence="1">
    <location>
        <begin position="191"/>
        <end position="208"/>
    </location>
</feature>
<proteinExistence type="predicted"/>
<keyword evidence="1" id="KW-1133">Transmembrane helix</keyword>
<organism evidence="2">
    <name type="scientific">hydrocarbon metagenome</name>
    <dbReference type="NCBI Taxonomy" id="938273"/>
    <lineage>
        <taxon>unclassified sequences</taxon>
        <taxon>metagenomes</taxon>
        <taxon>ecological metagenomes</taxon>
    </lineage>
</organism>
<evidence type="ECO:0000313" key="2">
    <source>
        <dbReference type="EMBL" id="KUG03761.1"/>
    </source>
</evidence>
<keyword evidence="1" id="KW-0812">Transmembrane</keyword>
<protein>
    <submittedName>
        <fullName evidence="2">Uncharacterized protein</fullName>
    </submittedName>
</protein>
<sequence length="311" mass="35006">MNKKQLAILIILSICIFLSSLMMQLSISAESTILNADFYSSFVQKHNLCNIPQNFVLLTIKNNTRELDEKTYQSLVKATSNTFSQEWTREQVSGLINNLLAYLKNSSDELDLRIDFRTQKSQLISQMLPVLPEATEDDIINKVLLVHIAENLSDSAGIPDYLDLRYTSLITDSGVLTYIDAARTYYPYSKYLPFLLFSLFFISMLFLFKISDCLKNTGYALAISGLVVIVFVSYISGVLDSSITAQLSSYDELLAITGNNPKILASIFKNSILNVTNRIAIAFCLTGIFLFIVGIFTAKIRRKSRRISQQS</sequence>
<feature type="transmembrane region" description="Helical" evidence="1">
    <location>
        <begin position="220"/>
        <end position="239"/>
    </location>
</feature>
<gene>
    <name evidence="2" type="ORF">ASZ90_018796</name>
</gene>
<evidence type="ECO:0000256" key="1">
    <source>
        <dbReference type="SAM" id="Phobius"/>
    </source>
</evidence>
<accession>A0A0W8E5T5</accession>
<reference evidence="2" key="1">
    <citation type="journal article" date="2015" name="Proc. Natl. Acad. Sci. U.S.A.">
        <title>Networks of energetic and metabolic interactions define dynamics in microbial communities.</title>
        <authorList>
            <person name="Embree M."/>
            <person name="Liu J.K."/>
            <person name="Al-Bassam M.M."/>
            <person name="Zengler K."/>
        </authorList>
    </citation>
    <scope>NUCLEOTIDE SEQUENCE</scope>
</reference>
<name>A0A0W8E5T5_9ZZZZ</name>
<feature type="transmembrane region" description="Helical" evidence="1">
    <location>
        <begin position="279"/>
        <end position="298"/>
    </location>
</feature>
<dbReference type="AlphaFoldDB" id="A0A0W8E5T5"/>
<keyword evidence="1" id="KW-0472">Membrane</keyword>
<dbReference type="EMBL" id="LNQE01001868">
    <property type="protein sequence ID" value="KUG03761.1"/>
    <property type="molecule type" value="Genomic_DNA"/>
</dbReference>